<keyword evidence="2" id="KW-1185">Reference proteome</keyword>
<dbReference type="Proteomes" id="UP000198785">
    <property type="component" value="Unassembled WGS sequence"/>
</dbReference>
<sequence length="231" mass="25799">MVRVVVGKEYEQMKNLLLLLLLLLTYGGYAQTDADTIHYRKVYYMGGTGLSFPIGKSKEALSTKLFAGSMGLDIALKNSDYFLLPTLYLLTFGYDQQIKDPKYSQMIENGRVSFYMLSLAAGRRKQMKRLNTFVYAGPAFGLVTEPRGNLVNETIKMENKKSLTPAAKIGLGADYKFPGFFLGAEIGYMHNFRKIEGNAVQFLTLMVGLKSDITSLSKKVTNVIGVDTYKD</sequence>
<dbReference type="AlphaFoldDB" id="A0A1I6P7R6"/>
<dbReference type="EMBL" id="FOZZ01000001">
    <property type="protein sequence ID" value="SFS36231.1"/>
    <property type="molecule type" value="Genomic_DNA"/>
</dbReference>
<proteinExistence type="predicted"/>
<reference evidence="1 2" key="1">
    <citation type="submission" date="2016-10" db="EMBL/GenBank/DDBJ databases">
        <authorList>
            <person name="de Groot N.N."/>
        </authorList>
    </citation>
    <scope>NUCLEOTIDE SEQUENCE [LARGE SCALE GENOMIC DNA]</scope>
    <source>
        <strain evidence="1 2">DSM 22789</strain>
    </source>
</reference>
<accession>A0A1I6P7R6</accession>
<evidence type="ECO:0000313" key="1">
    <source>
        <dbReference type="EMBL" id="SFS36231.1"/>
    </source>
</evidence>
<evidence type="ECO:0000313" key="2">
    <source>
        <dbReference type="Proteomes" id="UP000198785"/>
    </source>
</evidence>
<organism evidence="1 2">
    <name type="scientific">Sphingobacterium wenxiniae</name>
    <dbReference type="NCBI Taxonomy" id="683125"/>
    <lineage>
        <taxon>Bacteria</taxon>
        <taxon>Pseudomonadati</taxon>
        <taxon>Bacteroidota</taxon>
        <taxon>Sphingobacteriia</taxon>
        <taxon>Sphingobacteriales</taxon>
        <taxon>Sphingobacteriaceae</taxon>
        <taxon>Sphingobacterium</taxon>
    </lineage>
</organism>
<dbReference type="STRING" id="683125.SAMN05660206_101321"/>
<gene>
    <name evidence="1" type="ORF">SAMN05660206_101321</name>
</gene>
<evidence type="ECO:0008006" key="3">
    <source>
        <dbReference type="Google" id="ProtNLM"/>
    </source>
</evidence>
<protein>
    <recommendedName>
        <fullName evidence="3">Outer membrane protein beta-barrel domain-containing protein</fullName>
    </recommendedName>
</protein>
<name>A0A1I6P7R6_9SPHI</name>